<evidence type="ECO:0000313" key="3">
    <source>
        <dbReference type="Proteomes" id="UP001055057"/>
    </source>
</evidence>
<evidence type="ECO:0000256" key="1">
    <source>
        <dbReference type="SAM" id="Phobius"/>
    </source>
</evidence>
<feature type="transmembrane region" description="Helical" evidence="1">
    <location>
        <begin position="68"/>
        <end position="96"/>
    </location>
</feature>
<keyword evidence="1" id="KW-0812">Transmembrane</keyword>
<reference evidence="2" key="2">
    <citation type="submission" date="2021-08" db="EMBL/GenBank/DDBJ databases">
        <authorList>
            <person name="Tani A."/>
            <person name="Ola A."/>
            <person name="Ogura Y."/>
            <person name="Katsura K."/>
            <person name="Hayashi T."/>
        </authorList>
    </citation>
    <scope>NUCLEOTIDE SEQUENCE</scope>
    <source>
        <strain evidence="2">DSM 23632</strain>
    </source>
</reference>
<dbReference type="EMBL" id="BPRB01000079">
    <property type="protein sequence ID" value="GJE59445.1"/>
    <property type="molecule type" value="Genomic_DNA"/>
</dbReference>
<sequence>MARPLRAVLRGPAAVAGRIDRAACLCPEKRMRTFLRLSVWIIAAVLVFVTLSPIGLRPAVAPADLERAVAYAGFGLLVVLAYPRQWWLGLAAAVLLAGALEYGQGLTASRHGRLADFLVKAGAAAAGALFAHALVTAAARIGGPQPRPLDRP</sequence>
<protein>
    <recommendedName>
        <fullName evidence="4">VanZ family protein</fullName>
    </recommendedName>
</protein>
<proteinExistence type="predicted"/>
<feature type="transmembrane region" description="Helical" evidence="1">
    <location>
        <begin position="117"/>
        <end position="142"/>
    </location>
</feature>
<gene>
    <name evidence="2" type="ORF">MPOCJGCO_1538</name>
</gene>
<accession>A0ABQ4U005</accession>
<keyword evidence="1" id="KW-0472">Membrane</keyword>
<keyword evidence="3" id="KW-1185">Reference proteome</keyword>
<name>A0ABQ4U005_9HYPH</name>
<evidence type="ECO:0008006" key="4">
    <source>
        <dbReference type="Google" id="ProtNLM"/>
    </source>
</evidence>
<organism evidence="2 3">
    <name type="scientific">Methylobacterium trifolii</name>
    <dbReference type="NCBI Taxonomy" id="1003092"/>
    <lineage>
        <taxon>Bacteria</taxon>
        <taxon>Pseudomonadati</taxon>
        <taxon>Pseudomonadota</taxon>
        <taxon>Alphaproteobacteria</taxon>
        <taxon>Hyphomicrobiales</taxon>
        <taxon>Methylobacteriaceae</taxon>
        <taxon>Methylobacterium</taxon>
    </lineage>
</organism>
<feature type="transmembrane region" description="Helical" evidence="1">
    <location>
        <begin position="37"/>
        <end position="56"/>
    </location>
</feature>
<reference evidence="2" key="1">
    <citation type="journal article" date="2021" name="Front. Microbiol.">
        <title>Comprehensive Comparative Genomics and Phenotyping of Methylobacterium Species.</title>
        <authorList>
            <person name="Alessa O."/>
            <person name="Ogura Y."/>
            <person name="Fujitani Y."/>
            <person name="Takami H."/>
            <person name="Hayashi T."/>
            <person name="Sahin N."/>
            <person name="Tani A."/>
        </authorList>
    </citation>
    <scope>NUCLEOTIDE SEQUENCE</scope>
    <source>
        <strain evidence="2">DSM 23632</strain>
    </source>
</reference>
<dbReference type="Proteomes" id="UP001055057">
    <property type="component" value="Unassembled WGS sequence"/>
</dbReference>
<keyword evidence="1" id="KW-1133">Transmembrane helix</keyword>
<comment type="caution">
    <text evidence="2">The sequence shown here is derived from an EMBL/GenBank/DDBJ whole genome shotgun (WGS) entry which is preliminary data.</text>
</comment>
<evidence type="ECO:0000313" key="2">
    <source>
        <dbReference type="EMBL" id="GJE59445.1"/>
    </source>
</evidence>